<dbReference type="InterPro" id="IPR025957">
    <property type="entry name" value="Cys_rich_KTR"/>
</dbReference>
<accession>A0ABR7N6H1</accession>
<dbReference type="EMBL" id="JACRSZ010000001">
    <property type="protein sequence ID" value="MBC8572003.1"/>
    <property type="molecule type" value="Genomic_DNA"/>
</dbReference>
<evidence type="ECO:0000313" key="1">
    <source>
        <dbReference type="EMBL" id="MBC8572003.1"/>
    </source>
</evidence>
<comment type="caution">
    <text evidence="1">The sequence shown here is derived from an EMBL/GenBank/DDBJ whole genome shotgun (WGS) entry which is preliminary data.</text>
</comment>
<protein>
    <submittedName>
        <fullName evidence="1">Cysteine-rich KTR domain-containing protein</fullName>
    </submittedName>
</protein>
<dbReference type="Pfam" id="PF14205">
    <property type="entry name" value="Cys_rich_KTR"/>
    <property type="match status" value="1"/>
</dbReference>
<keyword evidence="2" id="KW-1185">Reference proteome</keyword>
<gene>
    <name evidence="1" type="ORF">H8716_02710</name>
</gene>
<evidence type="ECO:0000313" key="2">
    <source>
        <dbReference type="Proteomes" id="UP000657421"/>
    </source>
</evidence>
<organism evidence="1 2">
    <name type="scientific">Jingyaoa shaoxingensis</name>
    <dbReference type="NCBI Taxonomy" id="2763671"/>
    <lineage>
        <taxon>Bacteria</taxon>
        <taxon>Bacillati</taxon>
        <taxon>Bacillota</taxon>
        <taxon>Clostridia</taxon>
        <taxon>Lachnospirales</taxon>
        <taxon>Lachnospiraceae</taxon>
        <taxon>Jingyaoa</taxon>
    </lineage>
</organism>
<dbReference type="RefSeq" id="WP_075671335.1">
    <property type="nucleotide sequence ID" value="NZ_JACRSZ010000001.1"/>
</dbReference>
<reference evidence="1 2" key="1">
    <citation type="submission" date="2020-08" db="EMBL/GenBank/DDBJ databases">
        <title>Genome public.</title>
        <authorList>
            <person name="Liu C."/>
            <person name="Sun Q."/>
        </authorList>
    </citation>
    <scope>NUCLEOTIDE SEQUENCE [LARGE SCALE GENOMIC DNA]</scope>
    <source>
        <strain evidence="1 2">NSJ-46</strain>
    </source>
</reference>
<name>A0ABR7N6H1_9FIRM</name>
<proteinExistence type="predicted"/>
<dbReference type="Proteomes" id="UP000657421">
    <property type="component" value="Unassembled WGS sequence"/>
</dbReference>
<sequence length="57" mass="6544">METIKWVLCPICGNKTRTIMQEDTELKNFPLYCPKCKQQTLVNVKHFVVSVSIDSAN</sequence>